<dbReference type="InterPro" id="IPR029044">
    <property type="entry name" value="Nucleotide-diphossugar_trans"/>
</dbReference>
<keyword evidence="5" id="KW-0012">Acyltransferase</keyword>
<proteinExistence type="inferred from homology"/>
<dbReference type="SUPFAM" id="SSF53448">
    <property type="entry name" value="Nucleotide-diphospho-sugar transferases"/>
    <property type="match status" value="1"/>
</dbReference>
<evidence type="ECO:0000256" key="8">
    <source>
        <dbReference type="ARBA" id="ARBA00049628"/>
    </source>
</evidence>
<evidence type="ECO:0000256" key="1">
    <source>
        <dbReference type="ARBA" id="ARBA00007707"/>
    </source>
</evidence>
<evidence type="ECO:0000256" key="7">
    <source>
        <dbReference type="ARBA" id="ARBA00048493"/>
    </source>
</evidence>
<comment type="similarity">
    <text evidence="2">In the N-terminal section; belongs to the N-acetylglucosamine-1-phosphate uridyltransferase family.</text>
</comment>
<dbReference type="GO" id="GO:0003977">
    <property type="term" value="F:UDP-N-acetylglucosamine diphosphorylase activity"/>
    <property type="evidence" value="ECO:0007669"/>
    <property type="project" value="UniProtKB-EC"/>
</dbReference>
<evidence type="ECO:0000256" key="6">
    <source>
        <dbReference type="ARBA" id="ARBA00048247"/>
    </source>
</evidence>
<dbReference type="RefSeq" id="WP_239316490.1">
    <property type="nucleotide sequence ID" value="NZ_BOOH01000023.1"/>
</dbReference>
<dbReference type="AlphaFoldDB" id="A0A8J3RJS8"/>
<dbReference type="EMBL" id="BOOH01000023">
    <property type="protein sequence ID" value="GIH76987.1"/>
    <property type="molecule type" value="Genomic_DNA"/>
</dbReference>
<evidence type="ECO:0000313" key="11">
    <source>
        <dbReference type="Proteomes" id="UP000616724"/>
    </source>
</evidence>
<comment type="catalytic activity">
    <reaction evidence="6">
        <text>alpha-D-glucosamine 1-phosphate + acetyl-CoA = N-acetyl-alpha-D-glucosamine 1-phosphate + CoA + H(+)</text>
        <dbReference type="Rhea" id="RHEA:13725"/>
        <dbReference type="ChEBI" id="CHEBI:15378"/>
        <dbReference type="ChEBI" id="CHEBI:57287"/>
        <dbReference type="ChEBI" id="CHEBI:57288"/>
        <dbReference type="ChEBI" id="CHEBI:57776"/>
        <dbReference type="ChEBI" id="CHEBI:58516"/>
        <dbReference type="EC" id="2.3.1.157"/>
    </reaction>
</comment>
<dbReference type="Proteomes" id="UP000616724">
    <property type="component" value="Unassembled WGS sequence"/>
</dbReference>
<feature type="domain" description="MobA-like NTP transferase" evidence="9">
    <location>
        <begin position="8"/>
        <end position="130"/>
    </location>
</feature>
<evidence type="ECO:0000259" key="9">
    <source>
        <dbReference type="Pfam" id="PF12804"/>
    </source>
</evidence>
<dbReference type="PANTHER" id="PTHR43584:SF3">
    <property type="entry name" value="BIFUNCTIONAL PROTEIN GLMU"/>
    <property type="match status" value="1"/>
</dbReference>
<accession>A0A8J3RJS8</accession>
<name>A0A8J3RJS8_9ACTN</name>
<keyword evidence="11" id="KW-1185">Reference proteome</keyword>
<evidence type="ECO:0000256" key="5">
    <source>
        <dbReference type="ARBA" id="ARBA00023315"/>
    </source>
</evidence>
<dbReference type="InterPro" id="IPR025877">
    <property type="entry name" value="MobA-like_NTP_Trfase"/>
</dbReference>
<dbReference type="Gene3D" id="3.90.550.10">
    <property type="entry name" value="Spore Coat Polysaccharide Biosynthesis Protein SpsA, Chain A"/>
    <property type="match status" value="1"/>
</dbReference>
<comment type="catalytic activity">
    <reaction evidence="7">
        <text>N-acetyl-alpha-D-glucosamine 1-phosphate + UTP + H(+) = UDP-N-acetyl-alpha-D-glucosamine + diphosphate</text>
        <dbReference type="Rhea" id="RHEA:13509"/>
        <dbReference type="ChEBI" id="CHEBI:15378"/>
        <dbReference type="ChEBI" id="CHEBI:33019"/>
        <dbReference type="ChEBI" id="CHEBI:46398"/>
        <dbReference type="ChEBI" id="CHEBI:57705"/>
        <dbReference type="ChEBI" id="CHEBI:57776"/>
        <dbReference type="EC" id="2.7.7.23"/>
    </reaction>
</comment>
<protein>
    <recommendedName>
        <fullName evidence="9">MobA-like NTP transferase domain-containing protein</fullName>
    </recommendedName>
</protein>
<evidence type="ECO:0000256" key="2">
    <source>
        <dbReference type="ARBA" id="ARBA00007947"/>
    </source>
</evidence>
<evidence type="ECO:0000256" key="4">
    <source>
        <dbReference type="ARBA" id="ARBA00022695"/>
    </source>
</evidence>
<gene>
    <name evidence="10" type="ORF">Plo01_34160</name>
</gene>
<evidence type="ECO:0000256" key="3">
    <source>
        <dbReference type="ARBA" id="ARBA00022679"/>
    </source>
</evidence>
<dbReference type="Pfam" id="PF12804">
    <property type="entry name" value="NTP_transf_3"/>
    <property type="match status" value="1"/>
</dbReference>
<comment type="function">
    <text evidence="8">Catalyzes the last two sequential reactions in the de novo biosynthetic pathway for UDP-N-acetylglucosamine (UDP-GlcNAc). The C-terminal domain catalyzes the transfer of acetyl group from acetyl coenzyme A to glucosamine-1-phosphate (GlcN-1-P) to produce N-acetylglucosamine-1-phosphate (GlcNAc-1-P), which is converted into UDP-GlcNAc by the transfer of uridine 5-monophosphate (from uridine 5-triphosphate), a reaction catalyzed by the N-terminal domain.</text>
</comment>
<dbReference type="GO" id="GO:0019134">
    <property type="term" value="F:glucosamine-1-phosphate N-acetyltransferase activity"/>
    <property type="evidence" value="ECO:0007669"/>
    <property type="project" value="UniProtKB-EC"/>
</dbReference>
<organism evidence="10 11">
    <name type="scientific">Planobispora longispora</name>
    <dbReference type="NCBI Taxonomy" id="28887"/>
    <lineage>
        <taxon>Bacteria</taxon>
        <taxon>Bacillati</taxon>
        <taxon>Actinomycetota</taxon>
        <taxon>Actinomycetes</taxon>
        <taxon>Streptosporangiales</taxon>
        <taxon>Streptosporangiaceae</taxon>
        <taxon>Planobispora</taxon>
    </lineage>
</organism>
<keyword evidence="4" id="KW-0548">Nucleotidyltransferase</keyword>
<dbReference type="InterPro" id="IPR050065">
    <property type="entry name" value="GlmU-like"/>
</dbReference>
<comment type="caution">
    <text evidence="10">The sequence shown here is derived from an EMBL/GenBank/DDBJ whole genome shotgun (WGS) entry which is preliminary data.</text>
</comment>
<evidence type="ECO:0000313" key="10">
    <source>
        <dbReference type="EMBL" id="GIH76987.1"/>
    </source>
</evidence>
<reference evidence="10 11" key="1">
    <citation type="submission" date="2021-01" db="EMBL/GenBank/DDBJ databases">
        <title>Whole genome shotgun sequence of Planobispora longispora NBRC 13918.</title>
        <authorList>
            <person name="Komaki H."/>
            <person name="Tamura T."/>
        </authorList>
    </citation>
    <scope>NUCLEOTIDE SEQUENCE [LARGE SCALE GENOMIC DNA]</scope>
    <source>
        <strain evidence="10 11">NBRC 13918</strain>
    </source>
</reference>
<sequence length="260" mass="28060">MGDERVCAVIPAAGQGSRLGLGIPKIMLEIAEGVTVWDLLRRRLTPWAEHIHVVLSPEGEAPFRRLAAEAIERAEVSVSVQAEPTGMGDAVFGAAVPYWAGHDAILVVWGDQANLSSRTVGEVVRAHRESVSGGEPGLVLPLVPLPDPYVQYDYDAASSTLLRVRMSREGDECDPGGLSDVGVFCLSAEGLPRAWTRYLAEARLGSVTGEVNFLPFLPYLSREHGWRTTVVPVADPTEALGINTPADLEFTRRAYSRCAS</sequence>
<dbReference type="PANTHER" id="PTHR43584">
    <property type="entry name" value="NUCLEOTIDYL TRANSFERASE"/>
    <property type="match status" value="1"/>
</dbReference>
<keyword evidence="3" id="KW-0808">Transferase</keyword>
<comment type="similarity">
    <text evidence="1">In the C-terminal section; belongs to the transferase hexapeptide repeat family.</text>
</comment>